<dbReference type="EMBL" id="FN430197">
    <property type="protein sequence ID" value="CAZ83078.1"/>
    <property type="molecule type" value="Genomic_DNA"/>
</dbReference>
<evidence type="ECO:0000313" key="4">
    <source>
        <dbReference type="Proteomes" id="UP000006911"/>
    </source>
</evidence>
<feature type="compositionally biased region" description="Polar residues" evidence="1">
    <location>
        <begin position="230"/>
        <end position="242"/>
    </location>
</feature>
<evidence type="ECO:0000256" key="1">
    <source>
        <dbReference type="SAM" id="MobiDB-lite"/>
    </source>
</evidence>
<name>D5GEY5_TUBMM</name>
<dbReference type="Proteomes" id="UP000006911">
    <property type="component" value="Unassembled WGS sequence"/>
</dbReference>
<dbReference type="OMA" id="HATDETS"/>
<keyword evidence="2" id="KW-1133">Transmembrane helix</keyword>
<gene>
    <name evidence="3" type="ORF">GSTUM_00006653001</name>
</gene>
<feature type="region of interest" description="Disordered" evidence="1">
    <location>
        <begin position="215"/>
        <end position="242"/>
    </location>
</feature>
<proteinExistence type="predicted"/>
<protein>
    <submittedName>
        <fullName evidence="3">(Perigord truffle) hypothetical protein</fullName>
    </submittedName>
</protein>
<feature type="region of interest" description="Disordered" evidence="1">
    <location>
        <begin position="290"/>
        <end position="455"/>
    </location>
</feature>
<feature type="region of interest" description="Disordered" evidence="1">
    <location>
        <begin position="53"/>
        <end position="83"/>
    </location>
</feature>
<feature type="compositionally biased region" description="Basic and acidic residues" evidence="1">
    <location>
        <begin position="539"/>
        <end position="559"/>
    </location>
</feature>
<dbReference type="RefSeq" id="XP_002838887.1">
    <property type="nucleotide sequence ID" value="XM_002838841.1"/>
</dbReference>
<dbReference type="AlphaFoldDB" id="D5GEY5"/>
<reference evidence="3 4" key="1">
    <citation type="journal article" date="2010" name="Nature">
        <title>Perigord black truffle genome uncovers evolutionary origins and mechanisms of symbiosis.</title>
        <authorList>
            <person name="Martin F."/>
            <person name="Kohler A."/>
            <person name="Murat C."/>
            <person name="Balestrini R."/>
            <person name="Coutinho P.M."/>
            <person name="Jaillon O."/>
            <person name="Montanini B."/>
            <person name="Morin E."/>
            <person name="Noel B."/>
            <person name="Percudani R."/>
            <person name="Porcel B."/>
            <person name="Rubini A."/>
            <person name="Amicucci A."/>
            <person name="Amselem J."/>
            <person name="Anthouard V."/>
            <person name="Arcioni S."/>
            <person name="Artiguenave F."/>
            <person name="Aury J.M."/>
            <person name="Ballario P."/>
            <person name="Bolchi A."/>
            <person name="Brenna A."/>
            <person name="Brun A."/>
            <person name="Buee M."/>
            <person name="Cantarel B."/>
            <person name="Chevalier G."/>
            <person name="Couloux A."/>
            <person name="Da Silva C."/>
            <person name="Denoeud F."/>
            <person name="Duplessis S."/>
            <person name="Ghignone S."/>
            <person name="Hilselberger B."/>
            <person name="Iotti M."/>
            <person name="Marcais B."/>
            <person name="Mello A."/>
            <person name="Miranda M."/>
            <person name="Pacioni G."/>
            <person name="Quesneville H."/>
            <person name="Riccioni C."/>
            <person name="Ruotolo R."/>
            <person name="Splivallo R."/>
            <person name="Stocchi V."/>
            <person name="Tisserant E."/>
            <person name="Viscomi A.R."/>
            <person name="Zambonelli A."/>
            <person name="Zampieri E."/>
            <person name="Henrissat B."/>
            <person name="Lebrun M.H."/>
            <person name="Paolocci F."/>
            <person name="Bonfante P."/>
            <person name="Ottonello S."/>
            <person name="Wincker P."/>
        </authorList>
    </citation>
    <scope>NUCLEOTIDE SEQUENCE [LARGE SCALE GENOMIC DNA]</scope>
    <source>
        <strain evidence="3 4">Mel28</strain>
    </source>
</reference>
<feature type="compositionally biased region" description="Low complexity" evidence="1">
    <location>
        <begin position="428"/>
        <end position="437"/>
    </location>
</feature>
<keyword evidence="2" id="KW-0812">Transmembrane</keyword>
<feature type="region of interest" description="Disordered" evidence="1">
    <location>
        <begin position="539"/>
        <end position="569"/>
    </location>
</feature>
<dbReference type="GeneID" id="9188616"/>
<keyword evidence="2" id="KW-0472">Membrane</keyword>
<evidence type="ECO:0000313" key="3">
    <source>
        <dbReference type="EMBL" id="CAZ83078.1"/>
    </source>
</evidence>
<organism evidence="3 4">
    <name type="scientific">Tuber melanosporum (strain Mel28)</name>
    <name type="common">Perigord black truffle</name>
    <dbReference type="NCBI Taxonomy" id="656061"/>
    <lineage>
        <taxon>Eukaryota</taxon>
        <taxon>Fungi</taxon>
        <taxon>Dikarya</taxon>
        <taxon>Ascomycota</taxon>
        <taxon>Pezizomycotina</taxon>
        <taxon>Pezizomycetes</taxon>
        <taxon>Pezizales</taxon>
        <taxon>Tuberaceae</taxon>
        <taxon>Tuber</taxon>
    </lineage>
</organism>
<dbReference type="KEGG" id="tml:GSTUM_00006653001"/>
<keyword evidence="4" id="KW-1185">Reference proteome</keyword>
<feature type="compositionally biased region" description="Low complexity" evidence="1">
    <location>
        <begin position="290"/>
        <end position="299"/>
    </location>
</feature>
<feature type="transmembrane region" description="Helical" evidence="2">
    <location>
        <begin position="20"/>
        <end position="43"/>
    </location>
</feature>
<sequence length="569" mass="61945">MPPYNSNNPSGSSSVFPEAILPSIVVISLLVLITFVGAVIIFVRAYKQLKRRRLSQQEKNKRSRVKDGGGTMRETDEVKNVGTPKTGRRLFRNLFSRNRETAASRLPPPVAIMTGESGGLSQNVREMVEDWFHREREATNGHGIRSAREPPSMGMYEGVTAPVVPVAGKIERMTGNVLSNDLYTHRASGTAPTRGDKIPTHRQSVEEWSKPIRIAIPRTPPPRPFEHDSSYSPMSHATDETSAVNDLSPNYENILGLSAPPPVATTLIDRRYPNVAALARANIPSAKPSTRLSYTYSRSSHTEHISTQYNPNSRSRRAPYRSSRDMVPLLDPPLSAAFGGFKGGPKTSKGKGKQVSRDSVESATPEHPSIPSHRRSWSGRSVLELDDTEHSTESPPQPPPPLPTDSSPEPTLPKFATTPRLRTSAVGSPSHSLLPPALLMPPSTPDTSRSNHPDVALSRAHSISKRSIASIPSTISSFNAVAAPVNPIHGLSPTPPRLASPPVAGSDEVLGRSIGSLIAETTEVSNFTERELEMEMARIRDRAKRASDEGRRKGREEHRRRGGGPSSSS</sequence>
<feature type="compositionally biased region" description="Low complexity" evidence="1">
    <location>
        <begin position="404"/>
        <end position="413"/>
    </location>
</feature>
<evidence type="ECO:0000256" key="2">
    <source>
        <dbReference type="SAM" id="Phobius"/>
    </source>
</evidence>
<dbReference type="HOGENOM" id="CLU_479135_0_0_1"/>
<dbReference type="InParanoid" id="D5GEY5"/>
<accession>D5GEY5</accession>